<feature type="chain" id="PRO_5002910227" description="Egg protein CP3842" evidence="2">
    <location>
        <begin position="25"/>
        <end position="226"/>
    </location>
</feature>
<dbReference type="EMBL" id="FN317637">
    <property type="protein sequence ID" value="CAX73367.1"/>
    <property type="molecule type" value="mRNA"/>
</dbReference>
<dbReference type="AlphaFoldDB" id="C1LF89"/>
<feature type="transmembrane region" description="Helical" evidence="1">
    <location>
        <begin position="198"/>
        <end position="223"/>
    </location>
</feature>
<name>C1LF89_SCHJA</name>
<sequence length="226" mass="25171">MQILKLMNISTVLLLIKLLPTTNQQDNKSNDGSVFNGDITVHYMVVIIEINNAVLVNTKTNEKIAWNPLLSDPTSDDYKHLFGEFCPLVLKWGNSIMYPRSDGGVCTEIIFSPADVQQSAATQNSHVVAKSTLTFTFPFVFAYDGHHIKNLLDAKYEEYNTHMNLKVDTYEATVTSRTDTKLITVTNETSPISPISKIYTILPITVTAVVCFLIGIACGQFICSRK</sequence>
<feature type="signal peptide" evidence="2">
    <location>
        <begin position="1"/>
        <end position="24"/>
    </location>
</feature>
<reference evidence="3" key="1">
    <citation type="journal article" date="2009" name="Nature">
        <title>The Schistosoma japonicum genome reveals features of host-parasite interplay.</title>
        <authorList>
            <person name="Liu F."/>
            <person name="Zhou Y."/>
            <person name="Wang Z.Q."/>
            <person name="Lu G."/>
            <person name="Zheng H."/>
            <person name="Brindley P.J."/>
            <person name="McManus D.P."/>
            <person name="Blair D."/>
            <person name="Zhang Q.H."/>
            <person name="Zhong Y."/>
            <person name="Wang S."/>
            <person name="Han Z.G."/>
            <person name="Chen Z."/>
        </authorList>
    </citation>
    <scope>NUCLEOTIDE SEQUENCE</scope>
    <source>
        <strain evidence="3">Anhui</strain>
    </source>
</reference>
<protein>
    <recommendedName>
        <fullName evidence="4">Egg protein CP3842</fullName>
    </recommendedName>
</protein>
<keyword evidence="1" id="KW-1133">Transmembrane helix</keyword>
<proteinExistence type="evidence at transcript level"/>
<evidence type="ECO:0008006" key="4">
    <source>
        <dbReference type="Google" id="ProtNLM"/>
    </source>
</evidence>
<keyword evidence="1" id="KW-0812">Transmembrane</keyword>
<keyword evidence="2" id="KW-0732">Signal</keyword>
<reference evidence="3" key="2">
    <citation type="submission" date="2009-03" db="EMBL/GenBank/DDBJ databases">
        <authorList>
            <person name="Gang L."/>
        </authorList>
    </citation>
    <scope>NUCLEOTIDE SEQUENCE</scope>
    <source>
        <strain evidence="3">Anhui</strain>
    </source>
</reference>
<organism evidence="3">
    <name type="scientific">Schistosoma japonicum</name>
    <name type="common">Blood fluke</name>
    <dbReference type="NCBI Taxonomy" id="6182"/>
    <lineage>
        <taxon>Eukaryota</taxon>
        <taxon>Metazoa</taxon>
        <taxon>Spiralia</taxon>
        <taxon>Lophotrochozoa</taxon>
        <taxon>Platyhelminthes</taxon>
        <taxon>Trematoda</taxon>
        <taxon>Digenea</taxon>
        <taxon>Strigeidida</taxon>
        <taxon>Schistosomatoidea</taxon>
        <taxon>Schistosomatidae</taxon>
        <taxon>Schistosoma</taxon>
    </lineage>
</organism>
<keyword evidence="1" id="KW-0472">Membrane</keyword>
<evidence type="ECO:0000313" key="3">
    <source>
        <dbReference type="EMBL" id="CAX73367.1"/>
    </source>
</evidence>
<evidence type="ECO:0000256" key="2">
    <source>
        <dbReference type="SAM" id="SignalP"/>
    </source>
</evidence>
<evidence type="ECO:0000256" key="1">
    <source>
        <dbReference type="SAM" id="Phobius"/>
    </source>
</evidence>
<accession>C1LF89</accession>